<feature type="domain" description="RNA polymerase sigma-70 region 2" evidence="7">
    <location>
        <begin position="26"/>
        <end position="91"/>
    </location>
</feature>
<evidence type="ECO:0000256" key="1">
    <source>
        <dbReference type="ARBA" id="ARBA00010641"/>
    </source>
</evidence>
<dbReference type="InterPro" id="IPR007627">
    <property type="entry name" value="RNA_pol_sigma70_r2"/>
</dbReference>
<evidence type="ECO:0000256" key="5">
    <source>
        <dbReference type="ARBA" id="ARBA00023163"/>
    </source>
</evidence>
<feature type="region of interest" description="Disordered" evidence="6">
    <location>
        <begin position="186"/>
        <end position="229"/>
    </location>
</feature>
<evidence type="ECO:0000259" key="7">
    <source>
        <dbReference type="Pfam" id="PF04542"/>
    </source>
</evidence>
<dbReference type="InterPro" id="IPR013324">
    <property type="entry name" value="RNA_pol_sigma_r3/r4-like"/>
</dbReference>
<accession>A0A956N942</accession>
<keyword evidence="3" id="KW-0731">Sigma factor</keyword>
<gene>
    <name evidence="8" type="ORF">KDA27_03635</name>
</gene>
<protein>
    <submittedName>
        <fullName evidence="8">Sigma-70 family RNA polymerase sigma factor</fullName>
    </submittedName>
</protein>
<evidence type="ECO:0000256" key="6">
    <source>
        <dbReference type="SAM" id="MobiDB-lite"/>
    </source>
</evidence>
<dbReference type="InterPro" id="IPR036388">
    <property type="entry name" value="WH-like_DNA-bd_sf"/>
</dbReference>
<dbReference type="GO" id="GO:0003677">
    <property type="term" value="F:DNA binding"/>
    <property type="evidence" value="ECO:0007669"/>
    <property type="project" value="UniProtKB-KW"/>
</dbReference>
<keyword evidence="2" id="KW-0805">Transcription regulation</keyword>
<evidence type="ECO:0000313" key="8">
    <source>
        <dbReference type="EMBL" id="MCA9754869.1"/>
    </source>
</evidence>
<dbReference type="SUPFAM" id="SSF88946">
    <property type="entry name" value="Sigma2 domain of RNA polymerase sigma factors"/>
    <property type="match status" value="1"/>
</dbReference>
<evidence type="ECO:0000256" key="2">
    <source>
        <dbReference type="ARBA" id="ARBA00023015"/>
    </source>
</evidence>
<keyword evidence="4" id="KW-0238">DNA-binding</keyword>
<dbReference type="InterPro" id="IPR013325">
    <property type="entry name" value="RNA_pol_sigma_r2"/>
</dbReference>
<dbReference type="SUPFAM" id="SSF88659">
    <property type="entry name" value="Sigma3 and sigma4 domains of RNA polymerase sigma factors"/>
    <property type="match status" value="1"/>
</dbReference>
<dbReference type="GO" id="GO:0016987">
    <property type="term" value="F:sigma factor activity"/>
    <property type="evidence" value="ECO:0007669"/>
    <property type="project" value="UniProtKB-KW"/>
</dbReference>
<name>A0A956N942_UNCEI</name>
<reference evidence="8" key="2">
    <citation type="journal article" date="2021" name="Microbiome">
        <title>Successional dynamics and alternative stable states in a saline activated sludge microbial community over 9 years.</title>
        <authorList>
            <person name="Wang Y."/>
            <person name="Ye J."/>
            <person name="Ju F."/>
            <person name="Liu L."/>
            <person name="Boyd J.A."/>
            <person name="Deng Y."/>
            <person name="Parks D.H."/>
            <person name="Jiang X."/>
            <person name="Yin X."/>
            <person name="Woodcroft B.J."/>
            <person name="Tyson G.W."/>
            <person name="Hugenholtz P."/>
            <person name="Polz M.F."/>
            <person name="Zhang T."/>
        </authorList>
    </citation>
    <scope>NUCLEOTIDE SEQUENCE</scope>
    <source>
        <strain evidence="8">HKST-UBA02</strain>
    </source>
</reference>
<organism evidence="8 9">
    <name type="scientific">Eiseniibacteriota bacterium</name>
    <dbReference type="NCBI Taxonomy" id="2212470"/>
    <lineage>
        <taxon>Bacteria</taxon>
        <taxon>Candidatus Eiseniibacteriota</taxon>
    </lineage>
</organism>
<dbReference type="PANTHER" id="PTHR43133">
    <property type="entry name" value="RNA POLYMERASE ECF-TYPE SIGMA FACTO"/>
    <property type="match status" value="1"/>
</dbReference>
<evidence type="ECO:0000256" key="4">
    <source>
        <dbReference type="ARBA" id="ARBA00023125"/>
    </source>
</evidence>
<dbReference type="Gene3D" id="1.10.10.10">
    <property type="entry name" value="Winged helix-like DNA-binding domain superfamily/Winged helix DNA-binding domain"/>
    <property type="match status" value="1"/>
</dbReference>
<dbReference type="Proteomes" id="UP000739538">
    <property type="component" value="Unassembled WGS sequence"/>
</dbReference>
<dbReference type="AlphaFoldDB" id="A0A956N942"/>
<proteinExistence type="inferred from homology"/>
<reference evidence="8" key="1">
    <citation type="submission" date="2020-04" db="EMBL/GenBank/DDBJ databases">
        <authorList>
            <person name="Zhang T."/>
        </authorList>
    </citation>
    <scope>NUCLEOTIDE SEQUENCE</scope>
    <source>
        <strain evidence="8">HKST-UBA02</strain>
    </source>
</reference>
<comment type="similarity">
    <text evidence="1">Belongs to the sigma-70 factor family. ECF subfamily.</text>
</comment>
<dbReference type="PANTHER" id="PTHR43133:SF8">
    <property type="entry name" value="RNA POLYMERASE SIGMA FACTOR HI_1459-RELATED"/>
    <property type="match status" value="1"/>
</dbReference>
<evidence type="ECO:0000256" key="3">
    <source>
        <dbReference type="ARBA" id="ARBA00023082"/>
    </source>
</evidence>
<keyword evidence="5" id="KW-0804">Transcription</keyword>
<dbReference type="NCBIfam" id="TIGR02937">
    <property type="entry name" value="sigma70-ECF"/>
    <property type="match status" value="1"/>
</dbReference>
<dbReference type="Pfam" id="PF04542">
    <property type="entry name" value="Sigma70_r2"/>
    <property type="match status" value="1"/>
</dbReference>
<sequence>MSKKWSESELVAQLKSGDGAAWAEFLRRYGRLIRYLGRRLRLGPEEIDDLFQCVSLQVHRKIGTLENPKRLVSWTYSVTLNEGRQLLRKRRPAESLEQPSVLREVEAEAPELPSEEELREALQDADQLRTALSLIDVRCRRLIEALYFRDPRPAYSEISAEFEIAVGSIGPIRGRCLERLTKKLEDVSNAPAGASTSGDGDELGGCERSHDGIQPQEPRAARSASRRER</sequence>
<evidence type="ECO:0000313" key="9">
    <source>
        <dbReference type="Proteomes" id="UP000739538"/>
    </source>
</evidence>
<dbReference type="Gene3D" id="1.10.1740.10">
    <property type="match status" value="1"/>
</dbReference>
<dbReference type="InterPro" id="IPR014284">
    <property type="entry name" value="RNA_pol_sigma-70_dom"/>
</dbReference>
<dbReference type="EMBL" id="JAGQHS010000011">
    <property type="protein sequence ID" value="MCA9754869.1"/>
    <property type="molecule type" value="Genomic_DNA"/>
</dbReference>
<dbReference type="InterPro" id="IPR039425">
    <property type="entry name" value="RNA_pol_sigma-70-like"/>
</dbReference>
<comment type="caution">
    <text evidence="8">The sequence shown here is derived from an EMBL/GenBank/DDBJ whole genome shotgun (WGS) entry which is preliminary data.</text>
</comment>
<dbReference type="GO" id="GO:0006352">
    <property type="term" value="P:DNA-templated transcription initiation"/>
    <property type="evidence" value="ECO:0007669"/>
    <property type="project" value="InterPro"/>
</dbReference>